<dbReference type="AlphaFoldDB" id="A0A0E9RTZ0"/>
<sequence length="44" mass="5110">MFSVRSTADFSPFLILQSYRLHFTQDFPIKLAMTFASKAFNGYN</sequence>
<proteinExistence type="predicted"/>
<protein>
    <submittedName>
        <fullName evidence="1">Uncharacterized protein</fullName>
    </submittedName>
</protein>
<reference evidence="1" key="2">
    <citation type="journal article" date="2015" name="Fish Shellfish Immunol.">
        <title>Early steps in the European eel (Anguilla anguilla)-Vibrio vulnificus interaction in the gills: Role of the RtxA13 toxin.</title>
        <authorList>
            <person name="Callol A."/>
            <person name="Pajuelo D."/>
            <person name="Ebbesson L."/>
            <person name="Teles M."/>
            <person name="MacKenzie S."/>
            <person name="Amaro C."/>
        </authorList>
    </citation>
    <scope>NUCLEOTIDE SEQUENCE</scope>
</reference>
<dbReference type="EMBL" id="GBXM01075981">
    <property type="protein sequence ID" value="JAH32596.1"/>
    <property type="molecule type" value="Transcribed_RNA"/>
</dbReference>
<name>A0A0E9RTZ0_ANGAN</name>
<accession>A0A0E9RTZ0</accession>
<organism evidence="1">
    <name type="scientific">Anguilla anguilla</name>
    <name type="common">European freshwater eel</name>
    <name type="synonym">Muraena anguilla</name>
    <dbReference type="NCBI Taxonomy" id="7936"/>
    <lineage>
        <taxon>Eukaryota</taxon>
        <taxon>Metazoa</taxon>
        <taxon>Chordata</taxon>
        <taxon>Craniata</taxon>
        <taxon>Vertebrata</taxon>
        <taxon>Euteleostomi</taxon>
        <taxon>Actinopterygii</taxon>
        <taxon>Neopterygii</taxon>
        <taxon>Teleostei</taxon>
        <taxon>Anguilliformes</taxon>
        <taxon>Anguillidae</taxon>
        <taxon>Anguilla</taxon>
    </lineage>
</organism>
<evidence type="ECO:0000313" key="1">
    <source>
        <dbReference type="EMBL" id="JAH32596.1"/>
    </source>
</evidence>
<reference evidence="1" key="1">
    <citation type="submission" date="2014-11" db="EMBL/GenBank/DDBJ databases">
        <authorList>
            <person name="Amaro Gonzalez C."/>
        </authorList>
    </citation>
    <scope>NUCLEOTIDE SEQUENCE</scope>
</reference>